<dbReference type="Gene3D" id="1.10.150.130">
    <property type="match status" value="1"/>
</dbReference>
<dbReference type="Proteomes" id="UP000198310">
    <property type="component" value="Unassembled WGS sequence"/>
</dbReference>
<evidence type="ECO:0000313" key="5">
    <source>
        <dbReference type="EMBL" id="SNR92609.1"/>
    </source>
</evidence>
<dbReference type="Gene3D" id="1.10.443.10">
    <property type="entry name" value="Intergrase catalytic core"/>
    <property type="match status" value="1"/>
</dbReference>
<dbReference type="SUPFAM" id="SSF56349">
    <property type="entry name" value="DNA breaking-rejoining enzymes"/>
    <property type="match status" value="1"/>
</dbReference>
<dbReference type="GO" id="GO:0015074">
    <property type="term" value="P:DNA integration"/>
    <property type="evidence" value="ECO:0007669"/>
    <property type="project" value="InterPro"/>
</dbReference>
<keyword evidence="3" id="KW-0233">DNA recombination</keyword>
<sequence>MKTRLRILFLVRKNRTINGRAVINCRLTIKDQPRVNFSTGQLIEVERWDSKAKRVAGTDETAARINRALVKLENDLNDIHADLERQKRPVTTRRLFQLYKTLGVSPLSLQAVYGSFIEERQSLIGIEIANNTQRSHLSRRNKFIAFLQAHKLEDIRPEDFSVNMADKYLHWLLITDKLERSTALKHLQGVDQVLRWAVRREYIEKNPMELYEFKHSAPKEITYLTPEQLEALATLEIAVPALGRVRDCFIFQCWTGLAYSDLAAMDVERDAEVYKRRRFLRIRRAKSTLFKGYECVIPLLEEPERLLAFYGNKMPLPCLQVYNRYLKQVVEMAGLDSKQISSHVGRKTAGVQLLNAGLSMEIVSKVLGHSSIKITEKLYAKLLDRTVVNEFERVFGGLPEPPLPAPGFDSEEGCRVLQFKFSA</sequence>
<evidence type="ECO:0000259" key="4">
    <source>
        <dbReference type="PROSITE" id="PS51898"/>
    </source>
</evidence>
<reference evidence="6" key="1">
    <citation type="submission" date="2017-06" db="EMBL/GenBank/DDBJ databases">
        <authorList>
            <person name="Varghese N."/>
            <person name="Submissions S."/>
        </authorList>
    </citation>
    <scope>NUCLEOTIDE SEQUENCE [LARGE SCALE GENOMIC DNA]</scope>
    <source>
        <strain evidence="6">DSM 28041</strain>
    </source>
</reference>
<comment type="similarity">
    <text evidence="1">Belongs to the 'phage' integrase family.</text>
</comment>
<dbReference type="InterPro" id="IPR013762">
    <property type="entry name" value="Integrase-like_cat_sf"/>
</dbReference>
<dbReference type="GO" id="GO:0006310">
    <property type="term" value="P:DNA recombination"/>
    <property type="evidence" value="ECO:0007669"/>
    <property type="project" value="UniProtKB-KW"/>
</dbReference>
<dbReference type="InterPro" id="IPR010998">
    <property type="entry name" value="Integrase_recombinase_N"/>
</dbReference>
<evidence type="ECO:0000256" key="1">
    <source>
        <dbReference type="ARBA" id="ARBA00008857"/>
    </source>
</evidence>
<dbReference type="GO" id="GO:0003677">
    <property type="term" value="F:DNA binding"/>
    <property type="evidence" value="ECO:0007669"/>
    <property type="project" value="UniProtKB-KW"/>
</dbReference>
<dbReference type="Pfam" id="PF17293">
    <property type="entry name" value="Arm-DNA-bind_5"/>
    <property type="match status" value="1"/>
</dbReference>
<gene>
    <name evidence="5" type="ORF">SAMN06269173_111110</name>
</gene>
<accession>A0A239AAP3</accession>
<organism evidence="5 6">
    <name type="scientific">Hymenobacter mucosus</name>
    <dbReference type="NCBI Taxonomy" id="1411120"/>
    <lineage>
        <taxon>Bacteria</taxon>
        <taxon>Pseudomonadati</taxon>
        <taxon>Bacteroidota</taxon>
        <taxon>Cytophagia</taxon>
        <taxon>Cytophagales</taxon>
        <taxon>Hymenobacteraceae</taxon>
        <taxon>Hymenobacter</taxon>
    </lineage>
</organism>
<dbReference type="PROSITE" id="PS51898">
    <property type="entry name" value="TYR_RECOMBINASE"/>
    <property type="match status" value="1"/>
</dbReference>
<dbReference type="EMBL" id="FZNS01000011">
    <property type="protein sequence ID" value="SNR92609.1"/>
    <property type="molecule type" value="Genomic_DNA"/>
</dbReference>
<keyword evidence="6" id="KW-1185">Reference proteome</keyword>
<protein>
    <submittedName>
        <fullName evidence="5">Site-specific recombinase XerD</fullName>
    </submittedName>
</protein>
<keyword evidence="2" id="KW-0238">DNA-binding</keyword>
<dbReference type="InterPro" id="IPR035386">
    <property type="entry name" value="Arm-DNA-bind_5"/>
</dbReference>
<evidence type="ECO:0000313" key="6">
    <source>
        <dbReference type="Proteomes" id="UP000198310"/>
    </source>
</evidence>
<proteinExistence type="inferred from homology"/>
<dbReference type="PANTHER" id="PTHR30349">
    <property type="entry name" value="PHAGE INTEGRASE-RELATED"/>
    <property type="match status" value="1"/>
</dbReference>
<dbReference type="InterPro" id="IPR025269">
    <property type="entry name" value="SAM-like_dom"/>
</dbReference>
<dbReference type="PANTHER" id="PTHR30349:SF64">
    <property type="entry name" value="PROPHAGE INTEGRASE INTD-RELATED"/>
    <property type="match status" value="1"/>
</dbReference>
<dbReference type="InterPro" id="IPR050090">
    <property type="entry name" value="Tyrosine_recombinase_XerCD"/>
</dbReference>
<dbReference type="InterPro" id="IPR011010">
    <property type="entry name" value="DNA_brk_join_enz"/>
</dbReference>
<dbReference type="AlphaFoldDB" id="A0A239AAP3"/>
<name>A0A239AAP3_9BACT</name>
<dbReference type="InterPro" id="IPR002104">
    <property type="entry name" value="Integrase_catalytic"/>
</dbReference>
<evidence type="ECO:0000256" key="2">
    <source>
        <dbReference type="ARBA" id="ARBA00023125"/>
    </source>
</evidence>
<dbReference type="Pfam" id="PF00589">
    <property type="entry name" value="Phage_integrase"/>
    <property type="match status" value="1"/>
</dbReference>
<dbReference type="CDD" id="cd01185">
    <property type="entry name" value="INTN1_C_like"/>
    <property type="match status" value="1"/>
</dbReference>
<dbReference type="Pfam" id="PF13102">
    <property type="entry name" value="Phage_int_SAM_5"/>
    <property type="match status" value="1"/>
</dbReference>
<evidence type="ECO:0000256" key="3">
    <source>
        <dbReference type="ARBA" id="ARBA00023172"/>
    </source>
</evidence>
<dbReference type="RefSeq" id="WP_089333937.1">
    <property type="nucleotide sequence ID" value="NZ_FZNS01000011.1"/>
</dbReference>
<feature type="domain" description="Tyr recombinase" evidence="4">
    <location>
        <begin position="219"/>
        <end position="392"/>
    </location>
</feature>